<dbReference type="SUPFAM" id="SSF81296">
    <property type="entry name" value="E set domains"/>
    <property type="match status" value="1"/>
</dbReference>
<dbReference type="PRINTS" id="PR00187">
    <property type="entry name" value="HAEMOCYANIN"/>
</dbReference>
<keyword evidence="10" id="KW-1185">Reference proteome</keyword>
<dbReference type="SUPFAM" id="SSF48050">
    <property type="entry name" value="Hemocyanin, N-terminal domain"/>
    <property type="match status" value="1"/>
</dbReference>
<dbReference type="Pfam" id="PF03722">
    <property type="entry name" value="Hemocyanin_N"/>
    <property type="match status" value="1"/>
</dbReference>
<evidence type="ECO:0000256" key="3">
    <source>
        <dbReference type="ARBA" id="ARBA00022448"/>
    </source>
</evidence>
<protein>
    <submittedName>
        <fullName evidence="11">Hemocyanin B chain-like</fullName>
    </submittedName>
</protein>
<gene>
    <name evidence="11" type="primary">LOC106466062</name>
</gene>
<evidence type="ECO:0000256" key="2">
    <source>
        <dbReference type="ARBA" id="ARBA00004239"/>
    </source>
</evidence>
<keyword evidence="6" id="KW-0479">Metal-binding</keyword>
<comment type="function">
    <text evidence="1">Hemocyanins are copper-containing oxygen carriers occurring freely dissolved in the hemolymph of many mollusks and arthropods.</text>
</comment>
<keyword evidence="8" id="KW-1015">Disulfide bond</keyword>
<evidence type="ECO:0000256" key="8">
    <source>
        <dbReference type="ARBA" id="ARBA00023157"/>
    </source>
</evidence>
<evidence type="ECO:0000256" key="6">
    <source>
        <dbReference type="ARBA" id="ARBA00022723"/>
    </source>
</evidence>
<keyword evidence="7" id="KW-0186">Copper</keyword>
<dbReference type="GeneID" id="106466062"/>
<dbReference type="RefSeq" id="XP_013781757.1">
    <property type="nucleotide sequence ID" value="XM_013926303.2"/>
</dbReference>
<dbReference type="Pfam" id="PF00372">
    <property type="entry name" value="Hemocyanin_M"/>
    <property type="match status" value="1"/>
</dbReference>
<keyword evidence="3" id="KW-0813">Transport</keyword>
<dbReference type="Gene3D" id="1.10.1280.10">
    <property type="entry name" value="Di-copper center containing domain from catechol oxidase"/>
    <property type="match status" value="1"/>
</dbReference>
<dbReference type="InterPro" id="IPR005204">
    <property type="entry name" value="Hemocyanin_N"/>
</dbReference>
<evidence type="ECO:0000256" key="4">
    <source>
        <dbReference type="ARBA" id="ARBA00022525"/>
    </source>
</evidence>
<dbReference type="PANTHER" id="PTHR11511:SF4">
    <property type="entry name" value="PHENOLOXIDASE 2-RELATED"/>
    <property type="match status" value="1"/>
</dbReference>
<comment type="subcellular location">
    <subcellularLocation>
        <location evidence="2">Secreted</location>
        <location evidence="2">Extracellular space</location>
    </subcellularLocation>
</comment>
<evidence type="ECO:0000313" key="10">
    <source>
        <dbReference type="Proteomes" id="UP000694941"/>
    </source>
</evidence>
<evidence type="ECO:0000313" key="11">
    <source>
        <dbReference type="RefSeq" id="XP_013781757.1"/>
    </source>
</evidence>
<keyword evidence="4" id="KW-0964">Secreted</keyword>
<proteinExistence type="predicted"/>
<dbReference type="Proteomes" id="UP000694941">
    <property type="component" value="Unplaced"/>
</dbReference>
<keyword evidence="5" id="KW-0561">Oxygen transport</keyword>
<organism evidence="10 11">
    <name type="scientific">Limulus polyphemus</name>
    <name type="common">Atlantic horseshoe crab</name>
    <dbReference type="NCBI Taxonomy" id="6850"/>
    <lineage>
        <taxon>Eukaryota</taxon>
        <taxon>Metazoa</taxon>
        <taxon>Ecdysozoa</taxon>
        <taxon>Arthropoda</taxon>
        <taxon>Chelicerata</taxon>
        <taxon>Merostomata</taxon>
        <taxon>Xiphosura</taxon>
        <taxon>Limulidae</taxon>
        <taxon>Limulus</taxon>
    </lineage>
</organism>
<dbReference type="InterPro" id="IPR013788">
    <property type="entry name" value="Hemocyanin/hexamerin"/>
</dbReference>
<dbReference type="InterPro" id="IPR000896">
    <property type="entry name" value="Hemocyanin/hexamerin_mid_dom"/>
</dbReference>
<dbReference type="Pfam" id="PF03723">
    <property type="entry name" value="Hemocyanin_C"/>
    <property type="match status" value="1"/>
</dbReference>
<accession>A0ABM1BGW8</accession>
<dbReference type="InterPro" id="IPR002227">
    <property type="entry name" value="Tyrosinase_Cu-bd"/>
</dbReference>
<dbReference type="InterPro" id="IPR036697">
    <property type="entry name" value="Hemocyanin_N_sf"/>
</dbReference>
<dbReference type="PROSITE" id="PS00498">
    <property type="entry name" value="TYROSINASE_2"/>
    <property type="match status" value="1"/>
</dbReference>
<evidence type="ECO:0000256" key="1">
    <source>
        <dbReference type="ARBA" id="ARBA00002958"/>
    </source>
</evidence>
<name>A0ABM1BGW8_LIMPO</name>
<evidence type="ECO:0000256" key="5">
    <source>
        <dbReference type="ARBA" id="ARBA00022621"/>
    </source>
</evidence>
<dbReference type="PROSITE" id="PS00210">
    <property type="entry name" value="HEMOCYANIN_2"/>
    <property type="match status" value="1"/>
</dbReference>
<dbReference type="InterPro" id="IPR005203">
    <property type="entry name" value="Hemocyanin_C"/>
</dbReference>
<dbReference type="Gene3D" id="2.60.40.1520">
    <property type="entry name" value="Hemocyanin, C-terminal domain"/>
    <property type="match status" value="1"/>
</dbReference>
<feature type="domain" description="Tyrosinase copper-binding" evidence="9">
    <location>
        <begin position="359"/>
        <end position="370"/>
    </location>
</feature>
<evidence type="ECO:0000259" key="9">
    <source>
        <dbReference type="PROSITE" id="PS00498"/>
    </source>
</evidence>
<evidence type="ECO:0000256" key="7">
    <source>
        <dbReference type="ARBA" id="ARBA00023008"/>
    </source>
</evidence>
<dbReference type="InterPro" id="IPR014756">
    <property type="entry name" value="Ig_E-set"/>
</dbReference>
<reference evidence="11" key="1">
    <citation type="submission" date="2025-08" db="UniProtKB">
        <authorList>
            <consortium name="RefSeq"/>
        </authorList>
    </citation>
    <scope>IDENTIFICATION</scope>
    <source>
        <tissue evidence="11">Muscle</tissue>
    </source>
</reference>
<dbReference type="Gene3D" id="1.20.1370.10">
    <property type="entry name" value="Hemocyanin, N-terminal domain"/>
    <property type="match status" value="1"/>
</dbReference>
<sequence length="638" mass="74334">MVLSVLQKQLRVLPLFEHATIPTKEKFALKAYLDHNFQGLGVLGRGQLFSLFHAEHLVEATKLYEVLIKAETFEEFLDLCHQVRDFVNEGLYVYALSVALLHRPDCKGVTLPPIQEIFPDKFVPVQTFNHALKEAFREPDKEKEIIVDMETTGNIRDPEYNLSYYREDIGINAHHWHWHLVYPATWRPEVTGKVKDRKGELFYYMHQQMCARYDCERLSNGMPRMEPFHDFHSPLEGYSSHLTSLMNGMPYPSRPNDLTLQDLKEVSLQDMERWRSRISDAIHIGHVQDENNHEYLLDETHGIDILGALVEASHESINQHFYGSIHNWGHVITARVLDPDGRFHLNPGVMSDTATSLRDPIFYRWHRFLDNMFQDYKETLPHYRKDELEFPGVEVTKVLVSAEHANNINTFKESAVLNLSHAYEFGRTGDVKVRYNHLSHEPFDYKIEVENHSSRTKPATVRIFMAPKYDELGNELHTKDLRRLMIEMDKFHHDLHPGHNNIVRHSKDSSVTLSSERTFNELAHGEGINEHANEYCSCGWPDHLLVPRGDEKGMPFHLFVMVTDWLHDQVGDHGKTGICVDAVSYCGAKDQLYPDRRPMGFPFDRSIERDHLEEWVLPNMRNTVITVTYHEDVHKEHH</sequence>
<dbReference type="InterPro" id="IPR008922">
    <property type="entry name" value="Di-copper_centre_dom_sf"/>
</dbReference>
<dbReference type="PANTHER" id="PTHR11511">
    <property type="entry name" value="LARVAL STORAGE PROTEIN/PHENOLOXIDASE"/>
    <property type="match status" value="1"/>
</dbReference>
<dbReference type="PROSITE" id="PS00209">
    <property type="entry name" value="HEMOCYANIN_1"/>
    <property type="match status" value="1"/>
</dbReference>
<dbReference type="InterPro" id="IPR037020">
    <property type="entry name" value="Hemocyanin_C_sf"/>
</dbReference>
<dbReference type="SUPFAM" id="SSF48056">
    <property type="entry name" value="Di-copper centre-containing domain"/>
    <property type="match status" value="1"/>
</dbReference>